<keyword evidence="2 7" id="KW-0699">rRNA-binding</keyword>
<dbReference type="EMBL" id="VUMU01000012">
    <property type="protein sequence ID" value="MST58551.1"/>
    <property type="molecule type" value="Genomic_DNA"/>
</dbReference>
<evidence type="ECO:0000256" key="10">
    <source>
        <dbReference type="SAM" id="MobiDB-lite"/>
    </source>
</evidence>
<dbReference type="GO" id="GO:0003735">
    <property type="term" value="F:structural constituent of ribosome"/>
    <property type="evidence" value="ECO:0007669"/>
    <property type="project" value="UniProtKB-UniRule"/>
</dbReference>
<dbReference type="Gene3D" id="2.40.30.10">
    <property type="entry name" value="Translation factors"/>
    <property type="match status" value="1"/>
</dbReference>
<dbReference type="GO" id="GO:0019843">
    <property type="term" value="F:rRNA binding"/>
    <property type="evidence" value="ECO:0007669"/>
    <property type="project" value="UniProtKB-UniRule"/>
</dbReference>
<organism evidence="11 12">
    <name type="scientific">Waltera intestinalis</name>
    <dbReference type="NCBI Taxonomy" id="2606635"/>
    <lineage>
        <taxon>Bacteria</taxon>
        <taxon>Bacillati</taxon>
        <taxon>Bacillota</taxon>
        <taxon>Clostridia</taxon>
        <taxon>Lachnospirales</taxon>
        <taxon>Lachnospiraceae</taxon>
        <taxon>Waltera</taxon>
    </lineage>
</organism>
<comment type="function">
    <text evidence="7 9">One of the primary rRNA binding proteins, it binds directly near the 3'-end of the 23S rRNA, where it nucleates assembly of the 50S subunit.</text>
</comment>
<comment type="similarity">
    <text evidence="1 7 8">Belongs to the universal ribosomal protein uL3 family.</text>
</comment>
<keyword evidence="12" id="KW-1185">Reference proteome</keyword>
<dbReference type="PROSITE" id="PS00474">
    <property type="entry name" value="RIBOSOMAL_L3"/>
    <property type="match status" value="1"/>
</dbReference>
<dbReference type="InterPro" id="IPR009000">
    <property type="entry name" value="Transl_B-barrel_sf"/>
</dbReference>
<reference evidence="11 12" key="1">
    <citation type="submission" date="2019-08" db="EMBL/GenBank/DDBJ databases">
        <title>In-depth cultivation of the pig gut microbiome towards novel bacterial diversity and tailored functional studies.</title>
        <authorList>
            <person name="Wylensek D."/>
            <person name="Hitch T.C.A."/>
            <person name="Clavel T."/>
        </authorList>
    </citation>
    <scope>NUCLEOTIDE SEQUENCE [LARGE SCALE GENOMIC DNA]</scope>
    <source>
        <strain evidence="11 12">WCA3-601-WT-6H</strain>
    </source>
</reference>
<dbReference type="InterPro" id="IPR019926">
    <property type="entry name" value="Ribosomal_uL3_CS"/>
</dbReference>
<evidence type="ECO:0000256" key="8">
    <source>
        <dbReference type="RuleBase" id="RU003905"/>
    </source>
</evidence>
<dbReference type="RefSeq" id="WP_022154515.1">
    <property type="nucleotide sequence ID" value="NZ_DAWCKG010000153.1"/>
</dbReference>
<dbReference type="PANTHER" id="PTHR11229">
    <property type="entry name" value="50S RIBOSOMAL PROTEIN L3"/>
    <property type="match status" value="1"/>
</dbReference>
<evidence type="ECO:0000313" key="12">
    <source>
        <dbReference type="Proteomes" id="UP000476055"/>
    </source>
</evidence>
<gene>
    <name evidence="7" type="primary">rplC</name>
    <name evidence="11" type="ORF">FYJ59_09940</name>
</gene>
<dbReference type="AlphaFoldDB" id="A0A6L5YJV6"/>
<evidence type="ECO:0000256" key="9">
    <source>
        <dbReference type="RuleBase" id="RU003906"/>
    </source>
</evidence>
<dbReference type="FunFam" id="2.40.30.10:FF:000004">
    <property type="entry name" value="50S ribosomal protein L3"/>
    <property type="match status" value="1"/>
</dbReference>
<comment type="caution">
    <text evidence="11">The sequence shown here is derived from an EMBL/GenBank/DDBJ whole genome shotgun (WGS) entry which is preliminary data.</text>
</comment>
<keyword evidence="3 7" id="KW-0694">RNA-binding</keyword>
<dbReference type="PANTHER" id="PTHR11229:SF16">
    <property type="entry name" value="LARGE RIBOSOMAL SUBUNIT PROTEIN UL3C"/>
    <property type="match status" value="1"/>
</dbReference>
<evidence type="ECO:0000256" key="3">
    <source>
        <dbReference type="ARBA" id="ARBA00022884"/>
    </source>
</evidence>
<dbReference type="InterPro" id="IPR000597">
    <property type="entry name" value="Ribosomal_uL3"/>
</dbReference>
<dbReference type="Gene3D" id="3.30.160.810">
    <property type="match status" value="1"/>
</dbReference>
<feature type="region of interest" description="Disordered" evidence="10">
    <location>
        <begin position="148"/>
        <end position="167"/>
    </location>
</feature>
<protein>
    <recommendedName>
        <fullName evidence="6 7">Large ribosomal subunit protein uL3</fullName>
    </recommendedName>
</protein>
<evidence type="ECO:0000256" key="2">
    <source>
        <dbReference type="ARBA" id="ARBA00022730"/>
    </source>
</evidence>
<accession>A0A6L5YJV6</accession>
<name>A0A6L5YJV6_9FIRM</name>
<dbReference type="GO" id="GO:0006412">
    <property type="term" value="P:translation"/>
    <property type="evidence" value="ECO:0007669"/>
    <property type="project" value="UniProtKB-UniRule"/>
</dbReference>
<evidence type="ECO:0000256" key="7">
    <source>
        <dbReference type="HAMAP-Rule" id="MF_01325"/>
    </source>
</evidence>
<evidence type="ECO:0000313" key="11">
    <source>
        <dbReference type="EMBL" id="MST58551.1"/>
    </source>
</evidence>
<sequence length="227" mass="24409">MKKAILTTKVGMTQIFNEDGVLVPVTVLQAGPCVVTQVKTVENDGYSAVQVGFVDKKDKVVNKDASGKKQIVHRHGVNKAEQGHFKKAGVSSKRYVREFKFENAEEYTLGAEIKADIFAAGDKVDASAISKGKGFQGAIKRFGQHRGPMAHGSKFHRHQGSNGACSSPSRVFKGKGMPGHMGCVKVTVQNLEVVRVDAEKNLLLVKGAVPGPKKALVTIKETVKVEA</sequence>
<dbReference type="Pfam" id="PF00297">
    <property type="entry name" value="Ribosomal_L3"/>
    <property type="match status" value="1"/>
</dbReference>
<dbReference type="GO" id="GO:0022625">
    <property type="term" value="C:cytosolic large ribosomal subunit"/>
    <property type="evidence" value="ECO:0007669"/>
    <property type="project" value="TreeGrafter"/>
</dbReference>
<keyword evidence="4 7" id="KW-0689">Ribosomal protein</keyword>
<dbReference type="NCBIfam" id="TIGR03625">
    <property type="entry name" value="L3_bact"/>
    <property type="match status" value="1"/>
</dbReference>
<evidence type="ECO:0000256" key="6">
    <source>
        <dbReference type="ARBA" id="ARBA00035243"/>
    </source>
</evidence>
<dbReference type="Proteomes" id="UP000476055">
    <property type="component" value="Unassembled WGS sequence"/>
</dbReference>
<evidence type="ECO:0000256" key="5">
    <source>
        <dbReference type="ARBA" id="ARBA00023274"/>
    </source>
</evidence>
<evidence type="ECO:0000256" key="4">
    <source>
        <dbReference type="ARBA" id="ARBA00022980"/>
    </source>
</evidence>
<keyword evidence="5 7" id="KW-0687">Ribonucleoprotein</keyword>
<dbReference type="SUPFAM" id="SSF50447">
    <property type="entry name" value="Translation proteins"/>
    <property type="match status" value="1"/>
</dbReference>
<dbReference type="InterPro" id="IPR019927">
    <property type="entry name" value="Ribosomal_uL3_bac/org-type"/>
</dbReference>
<proteinExistence type="inferred from homology"/>
<dbReference type="HAMAP" id="MF_01325_B">
    <property type="entry name" value="Ribosomal_uL3_B"/>
    <property type="match status" value="1"/>
</dbReference>
<comment type="subunit">
    <text evidence="7 9">Part of the 50S ribosomal subunit. Forms a cluster with proteins L14 and L19.</text>
</comment>
<evidence type="ECO:0000256" key="1">
    <source>
        <dbReference type="ARBA" id="ARBA00006540"/>
    </source>
</evidence>